<keyword evidence="4 8" id="KW-0378">Hydrolase</keyword>
<reference evidence="10 11" key="1">
    <citation type="submission" date="2018-05" db="EMBL/GenBank/DDBJ databases">
        <title>Genome sequencing and assembly of the regulated plant pathogen Lachnellula willkommii and related sister species for the development of diagnostic species identification markers.</title>
        <authorList>
            <person name="Giroux E."/>
            <person name="Bilodeau G."/>
        </authorList>
    </citation>
    <scope>NUCLEOTIDE SEQUENCE [LARGE SCALE GENOMIC DNA]</scope>
    <source>
        <strain evidence="10 11">CBS 268.59</strain>
    </source>
</reference>
<dbReference type="GO" id="GO:0036503">
    <property type="term" value="P:ERAD pathway"/>
    <property type="evidence" value="ECO:0007669"/>
    <property type="project" value="UniProtKB-ARBA"/>
</dbReference>
<dbReference type="GO" id="GO:0005783">
    <property type="term" value="C:endoplasmic reticulum"/>
    <property type="evidence" value="ECO:0007669"/>
    <property type="project" value="TreeGrafter"/>
</dbReference>
<comment type="caution">
    <text evidence="10">The sequence shown here is derived from an EMBL/GenBank/DDBJ whole genome shotgun (WGS) entry which is preliminary data.</text>
</comment>
<dbReference type="Gene3D" id="1.50.10.10">
    <property type="match status" value="1"/>
</dbReference>
<sequence length="712" mass="80081">MPLRNSRRPLRYVLLAAAIVCVVYLHQSIVYNERLRGGIFDYSDAEGGKFDYVEEDIPKGWGKTNKIHAIRSSYNWAKLPRRNAIPSTITLPKGKPHSLPRIQHVFPRESRATIIQLDSQRQAVRRSFQRCWKSYKKYAWMRDELSPISAAGKDTFGGWAATLIDSLDTLWILRLEDEFQDAVAAVATIDWANTTGTSCNIFETTIRHLGGLLAAYDLSDSKVLLDKAIELGDMLYAGFDTPNGMPPFWLDFESAKRGNLQADSNEPIASPGSLSLEFTRLSQITMDPKYYAAISRVTDLLEEHQNSTKIPGMWPTMVDMRNEKFDQRSFSIGALADSLYEYFPKMHALVGGLNPVYEKLSILSLDAITKYSLFRPMLADNADVLFAGDVYAGENGVNARQPEGQHLSCFAGGMYALSGRLFDREDHVDLGVRLARGCSYAYAAFPTGIMPEIFNMLPCDSLDGCEWDQEIWEKKGNQKLPKGFINARDPSYLLRPEAIESVFLLYRITGMVEFRDAAWDMFQSIQNATETEFGNARIDDVTVSDSPPNKRDSMEVRNFSFLSVALEFARAAHFDHQFKARITMAQHIFPLPSLSNDDGSLYKSGLLLRLCIISTAVVAIIVILGLIYGQLEALHQWINEALDNPRRPVQVEEKKKKPKKKPKKKGKEVITTDMCFAKSAEGVKRIGRKRLLDYLEGHFIAMHEAAGTGSGE</sequence>
<evidence type="ECO:0000256" key="2">
    <source>
        <dbReference type="ARBA" id="ARBA00004922"/>
    </source>
</evidence>
<dbReference type="GO" id="GO:0016020">
    <property type="term" value="C:membrane"/>
    <property type="evidence" value="ECO:0007669"/>
    <property type="project" value="InterPro"/>
</dbReference>
<evidence type="ECO:0000313" key="10">
    <source>
        <dbReference type="EMBL" id="TVY78220.1"/>
    </source>
</evidence>
<dbReference type="PANTHER" id="PTHR11742:SF89">
    <property type="entry name" value="ALPHA-1,2-MANNOSIDASE"/>
    <property type="match status" value="1"/>
</dbReference>
<evidence type="ECO:0000313" key="11">
    <source>
        <dbReference type="Proteomes" id="UP000469558"/>
    </source>
</evidence>
<protein>
    <recommendedName>
        <fullName evidence="8">alpha-1,2-Mannosidase</fullName>
        <ecNumber evidence="8">3.2.1.-</ecNumber>
    </recommendedName>
</protein>
<dbReference type="GO" id="GO:0005975">
    <property type="term" value="P:carbohydrate metabolic process"/>
    <property type="evidence" value="ECO:0007669"/>
    <property type="project" value="InterPro"/>
</dbReference>
<feature type="active site" evidence="6">
    <location>
        <position position="497"/>
    </location>
</feature>
<comment type="similarity">
    <text evidence="3 8">Belongs to the glycosyl hydrolase 47 family.</text>
</comment>
<dbReference type="OrthoDB" id="8118055at2759"/>
<comment type="pathway">
    <text evidence="2">Protein modification; protein glycosylation.</text>
</comment>
<feature type="transmembrane region" description="Helical" evidence="9">
    <location>
        <begin position="606"/>
        <end position="628"/>
    </location>
</feature>
<feature type="active site" evidence="6">
    <location>
        <position position="337"/>
    </location>
</feature>
<keyword evidence="9" id="KW-0472">Membrane</keyword>
<evidence type="ECO:0000256" key="1">
    <source>
        <dbReference type="ARBA" id="ARBA00001913"/>
    </source>
</evidence>
<dbReference type="InterPro" id="IPR001382">
    <property type="entry name" value="Glyco_hydro_47"/>
</dbReference>
<accession>A0A8T9C634</accession>
<evidence type="ECO:0000256" key="7">
    <source>
        <dbReference type="PIRSR" id="PIRSR601382-3"/>
    </source>
</evidence>
<dbReference type="EC" id="3.2.1.-" evidence="8"/>
<evidence type="ECO:0000256" key="5">
    <source>
        <dbReference type="ARBA" id="ARBA00023157"/>
    </source>
</evidence>
<proteinExistence type="inferred from homology"/>
<evidence type="ECO:0000256" key="8">
    <source>
        <dbReference type="RuleBase" id="RU361193"/>
    </source>
</evidence>
<dbReference type="AlphaFoldDB" id="A0A8T9C634"/>
<dbReference type="SUPFAM" id="SSF48225">
    <property type="entry name" value="Seven-hairpin glycosidases"/>
    <property type="match status" value="1"/>
</dbReference>
<dbReference type="GO" id="GO:0005509">
    <property type="term" value="F:calcium ion binding"/>
    <property type="evidence" value="ECO:0007669"/>
    <property type="project" value="InterPro"/>
</dbReference>
<keyword evidence="5 7" id="KW-1015">Disulfide bond</keyword>
<dbReference type="InterPro" id="IPR012341">
    <property type="entry name" value="6hp_glycosidase-like_sf"/>
</dbReference>
<gene>
    <name evidence="10" type="primary">mns1B_0</name>
    <name evidence="10" type="ORF">LSUE1_G004172</name>
</gene>
<feature type="transmembrane region" description="Helical" evidence="9">
    <location>
        <begin position="12"/>
        <end position="31"/>
    </location>
</feature>
<keyword evidence="9" id="KW-0812">Transmembrane</keyword>
<keyword evidence="11" id="KW-1185">Reference proteome</keyword>
<dbReference type="EMBL" id="QGMK01000818">
    <property type="protein sequence ID" value="TVY78220.1"/>
    <property type="molecule type" value="Genomic_DNA"/>
</dbReference>
<evidence type="ECO:0000256" key="3">
    <source>
        <dbReference type="ARBA" id="ARBA00007658"/>
    </source>
</evidence>
<dbReference type="InterPro" id="IPR036026">
    <property type="entry name" value="Seven-hairpin_glycosidases"/>
</dbReference>
<dbReference type="GO" id="GO:0004571">
    <property type="term" value="F:mannosyl-oligosaccharide 1,2-alpha-mannosidase activity"/>
    <property type="evidence" value="ECO:0007669"/>
    <property type="project" value="InterPro"/>
</dbReference>
<keyword evidence="9" id="KW-1133">Transmembrane helix</keyword>
<evidence type="ECO:0000256" key="6">
    <source>
        <dbReference type="PIRSR" id="PIRSR601382-1"/>
    </source>
</evidence>
<dbReference type="PRINTS" id="PR00747">
    <property type="entry name" value="GLYHDRLASE47"/>
</dbReference>
<dbReference type="Proteomes" id="UP000469558">
    <property type="component" value="Unassembled WGS sequence"/>
</dbReference>
<dbReference type="Pfam" id="PF01532">
    <property type="entry name" value="Glyco_hydro_47"/>
    <property type="match status" value="1"/>
</dbReference>
<feature type="disulfide bond" evidence="7">
    <location>
        <begin position="409"/>
        <end position="438"/>
    </location>
</feature>
<feature type="active site" description="Proton donor" evidence="6">
    <location>
        <position position="203"/>
    </location>
</feature>
<comment type="cofactor">
    <cofactor evidence="1">
        <name>Ca(2+)</name>
        <dbReference type="ChEBI" id="CHEBI:29108"/>
    </cofactor>
</comment>
<evidence type="ECO:0000256" key="9">
    <source>
        <dbReference type="SAM" id="Phobius"/>
    </source>
</evidence>
<name>A0A8T9C634_9HELO</name>
<evidence type="ECO:0000256" key="4">
    <source>
        <dbReference type="ARBA" id="ARBA00022801"/>
    </source>
</evidence>
<keyword evidence="8" id="KW-0326">Glycosidase</keyword>
<dbReference type="PANTHER" id="PTHR11742">
    <property type="entry name" value="MANNOSYL-OLIGOSACCHARIDE ALPHA-1,2-MANNOSIDASE-RELATED"/>
    <property type="match status" value="1"/>
</dbReference>
<feature type="active site" description="Proton donor" evidence="6">
    <location>
        <position position="452"/>
    </location>
</feature>
<dbReference type="InterPro" id="IPR050749">
    <property type="entry name" value="Glycosyl_Hydrolase_47"/>
</dbReference>
<organism evidence="10 11">
    <name type="scientific">Lachnellula suecica</name>
    <dbReference type="NCBI Taxonomy" id="602035"/>
    <lineage>
        <taxon>Eukaryota</taxon>
        <taxon>Fungi</taxon>
        <taxon>Dikarya</taxon>
        <taxon>Ascomycota</taxon>
        <taxon>Pezizomycotina</taxon>
        <taxon>Leotiomycetes</taxon>
        <taxon>Helotiales</taxon>
        <taxon>Lachnaceae</taxon>
        <taxon>Lachnellula</taxon>
    </lineage>
</organism>